<organism evidence="1 2">
    <name type="scientific">Glossina austeni</name>
    <name type="common">Savannah tsetse fly</name>
    <dbReference type="NCBI Taxonomy" id="7395"/>
    <lineage>
        <taxon>Eukaryota</taxon>
        <taxon>Metazoa</taxon>
        <taxon>Ecdysozoa</taxon>
        <taxon>Arthropoda</taxon>
        <taxon>Hexapoda</taxon>
        <taxon>Insecta</taxon>
        <taxon>Pterygota</taxon>
        <taxon>Neoptera</taxon>
        <taxon>Endopterygota</taxon>
        <taxon>Diptera</taxon>
        <taxon>Brachycera</taxon>
        <taxon>Muscomorpha</taxon>
        <taxon>Hippoboscoidea</taxon>
        <taxon>Glossinidae</taxon>
        <taxon>Glossina</taxon>
    </lineage>
</organism>
<keyword evidence="2" id="KW-1185">Reference proteome</keyword>
<name>A0A1A9VAK6_GLOAU</name>
<dbReference type="AlphaFoldDB" id="A0A1A9VAK6"/>
<dbReference type="EnsemblMetazoa" id="GAUT031133-RA">
    <property type="protein sequence ID" value="GAUT031133-PA"/>
    <property type="gene ID" value="GAUT031133"/>
</dbReference>
<protein>
    <submittedName>
        <fullName evidence="1">Uncharacterized protein</fullName>
    </submittedName>
</protein>
<sequence>MPSVHLATRSSSCKYRKIVKRGKQLPSICSKILDAQLLLRYKDNSKINTFRFFGSSRENSIKTVSTHTRTIEYELALNKFTACQEHQRKSLQKLILRFNSLIK</sequence>
<reference evidence="1" key="1">
    <citation type="submission" date="2020-05" db="UniProtKB">
        <authorList>
            <consortium name="EnsemblMetazoa"/>
        </authorList>
    </citation>
    <scope>IDENTIFICATION</scope>
    <source>
        <strain evidence="1">TTRI</strain>
    </source>
</reference>
<dbReference type="Proteomes" id="UP000078200">
    <property type="component" value="Unassembled WGS sequence"/>
</dbReference>
<evidence type="ECO:0000313" key="1">
    <source>
        <dbReference type="EnsemblMetazoa" id="GAUT031133-PA"/>
    </source>
</evidence>
<evidence type="ECO:0000313" key="2">
    <source>
        <dbReference type="Proteomes" id="UP000078200"/>
    </source>
</evidence>
<proteinExistence type="predicted"/>
<accession>A0A1A9VAK6</accession>
<dbReference type="VEuPathDB" id="VectorBase:GAUT031133"/>